<evidence type="ECO:0000313" key="1">
    <source>
        <dbReference type="EMBL" id="QQP50456.1"/>
    </source>
</evidence>
<accession>A0A7T8K9Q4</accession>
<dbReference type="AlphaFoldDB" id="A0A7T8K9Q4"/>
<gene>
    <name evidence="1" type="ORF">FKW44_011465</name>
</gene>
<dbReference type="Proteomes" id="UP000595437">
    <property type="component" value="Chromosome 7"/>
</dbReference>
<sequence>PSVALKAFYFFSCPSPMISDVHANFELIGPGMWPPTCNRQTTDRQLLLLFIVD</sequence>
<evidence type="ECO:0000313" key="2">
    <source>
        <dbReference type="Proteomes" id="UP000595437"/>
    </source>
</evidence>
<organism evidence="1 2">
    <name type="scientific">Caligus rogercresseyi</name>
    <name type="common">Sea louse</name>
    <dbReference type="NCBI Taxonomy" id="217165"/>
    <lineage>
        <taxon>Eukaryota</taxon>
        <taxon>Metazoa</taxon>
        <taxon>Ecdysozoa</taxon>
        <taxon>Arthropoda</taxon>
        <taxon>Crustacea</taxon>
        <taxon>Multicrustacea</taxon>
        <taxon>Hexanauplia</taxon>
        <taxon>Copepoda</taxon>
        <taxon>Siphonostomatoida</taxon>
        <taxon>Caligidae</taxon>
        <taxon>Caligus</taxon>
    </lineage>
</organism>
<name>A0A7T8K9Q4_CALRO</name>
<keyword evidence="2" id="KW-1185">Reference proteome</keyword>
<dbReference type="EMBL" id="CP045896">
    <property type="protein sequence ID" value="QQP50456.1"/>
    <property type="molecule type" value="Genomic_DNA"/>
</dbReference>
<feature type="non-terminal residue" evidence="1">
    <location>
        <position position="1"/>
    </location>
</feature>
<protein>
    <submittedName>
        <fullName evidence="1">Uncharacterized protein</fullName>
    </submittedName>
</protein>
<proteinExistence type="predicted"/>
<reference evidence="2" key="1">
    <citation type="submission" date="2021-01" db="EMBL/GenBank/DDBJ databases">
        <title>Caligus Genome Assembly.</title>
        <authorList>
            <person name="Gallardo-Escarate C."/>
        </authorList>
    </citation>
    <scope>NUCLEOTIDE SEQUENCE [LARGE SCALE GENOMIC DNA]</scope>
</reference>